<dbReference type="EMBL" id="MU855596">
    <property type="protein sequence ID" value="KAK3901235.1"/>
    <property type="molecule type" value="Genomic_DNA"/>
</dbReference>
<protein>
    <submittedName>
        <fullName evidence="1">Uncharacterized protein</fullName>
    </submittedName>
</protein>
<sequence length="321" mass="35854">MSSQPHGDDEPAPVSATIEGAQRATVEQAQLRRLNQMRDTLDGINSQTLDSASLDMLGVVLGQPLAVDPESPSPWEGGFFRPWVAESFVRELEEAWEFRHNWSGETDPADPYHPAEWALPTNKALWFLSCLDTLCEQDLSLWDRCNTDPTEMFRATGLRLPMHTFTTQGGSTVHQYQSEWTFFPIDGTKPHVACLVFDSCDAPADGLVLSSDVDYAIELIKFRLRHGRHTDHHTKPAIIYTIERESHARITQAYLDSTTNQLVLRQSRQLHIGGPEPTDDAFTFVRWVATVPAGETDAKDEDAAATQPPDMAPRLLLLGCT</sequence>
<comment type="caution">
    <text evidence="1">The sequence shown here is derived from an EMBL/GenBank/DDBJ whole genome shotgun (WGS) entry which is preliminary data.</text>
</comment>
<organism evidence="1 2">
    <name type="scientific">Staphylotrichum tortipilum</name>
    <dbReference type="NCBI Taxonomy" id="2831512"/>
    <lineage>
        <taxon>Eukaryota</taxon>
        <taxon>Fungi</taxon>
        <taxon>Dikarya</taxon>
        <taxon>Ascomycota</taxon>
        <taxon>Pezizomycotina</taxon>
        <taxon>Sordariomycetes</taxon>
        <taxon>Sordariomycetidae</taxon>
        <taxon>Sordariales</taxon>
        <taxon>Chaetomiaceae</taxon>
        <taxon>Staphylotrichum</taxon>
    </lineage>
</organism>
<gene>
    <name evidence="1" type="ORF">C8A05DRAFT_16546</name>
</gene>
<evidence type="ECO:0000313" key="2">
    <source>
        <dbReference type="Proteomes" id="UP001303889"/>
    </source>
</evidence>
<proteinExistence type="predicted"/>
<accession>A0AAN6RSD5</accession>
<name>A0AAN6RSD5_9PEZI</name>
<reference evidence="1" key="2">
    <citation type="submission" date="2023-05" db="EMBL/GenBank/DDBJ databases">
        <authorList>
            <consortium name="Lawrence Berkeley National Laboratory"/>
            <person name="Steindorff A."/>
            <person name="Hensen N."/>
            <person name="Bonometti L."/>
            <person name="Westerberg I."/>
            <person name="Brannstrom I.O."/>
            <person name="Guillou S."/>
            <person name="Cros-Aarteil S."/>
            <person name="Calhoun S."/>
            <person name="Haridas S."/>
            <person name="Kuo A."/>
            <person name="Mondo S."/>
            <person name="Pangilinan J."/>
            <person name="Riley R."/>
            <person name="Labutti K."/>
            <person name="Andreopoulos B."/>
            <person name="Lipzen A."/>
            <person name="Chen C."/>
            <person name="Yanf M."/>
            <person name="Daum C."/>
            <person name="Ng V."/>
            <person name="Clum A."/>
            <person name="Ohm R."/>
            <person name="Martin F."/>
            <person name="Silar P."/>
            <person name="Natvig D."/>
            <person name="Lalanne C."/>
            <person name="Gautier V."/>
            <person name="Ament-Velasquez S.L."/>
            <person name="Kruys A."/>
            <person name="Hutchinson M.I."/>
            <person name="Powell A.J."/>
            <person name="Barry K."/>
            <person name="Miller A.N."/>
            <person name="Grigoriev I.V."/>
            <person name="Debuchy R."/>
            <person name="Gladieux P."/>
            <person name="Thoren M.H."/>
            <person name="Johannesson H."/>
        </authorList>
    </citation>
    <scope>NUCLEOTIDE SEQUENCE</scope>
    <source>
        <strain evidence="1">CBS 103.79</strain>
    </source>
</reference>
<evidence type="ECO:0000313" key="1">
    <source>
        <dbReference type="EMBL" id="KAK3901235.1"/>
    </source>
</evidence>
<keyword evidence="2" id="KW-1185">Reference proteome</keyword>
<reference evidence="1" key="1">
    <citation type="journal article" date="2023" name="Mol. Phylogenet. Evol.">
        <title>Genome-scale phylogeny and comparative genomics of the fungal order Sordariales.</title>
        <authorList>
            <person name="Hensen N."/>
            <person name="Bonometti L."/>
            <person name="Westerberg I."/>
            <person name="Brannstrom I.O."/>
            <person name="Guillou S."/>
            <person name="Cros-Aarteil S."/>
            <person name="Calhoun S."/>
            <person name="Haridas S."/>
            <person name="Kuo A."/>
            <person name="Mondo S."/>
            <person name="Pangilinan J."/>
            <person name="Riley R."/>
            <person name="LaButti K."/>
            <person name="Andreopoulos B."/>
            <person name="Lipzen A."/>
            <person name="Chen C."/>
            <person name="Yan M."/>
            <person name="Daum C."/>
            <person name="Ng V."/>
            <person name="Clum A."/>
            <person name="Steindorff A."/>
            <person name="Ohm R.A."/>
            <person name="Martin F."/>
            <person name="Silar P."/>
            <person name="Natvig D.O."/>
            <person name="Lalanne C."/>
            <person name="Gautier V."/>
            <person name="Ament-Velasquez S.L."/>
            <person name="Kruys A."/>
            <person name="Hutchinson M.I."/>
            <person name="Powell A.J."/>
            <person name="Barry K."/>
            <person name="Miller A.N."/>
            <person name="Grigoriev I.V."/>
            <person name="Debuchy R."/>
            <person name="Gladieux P."/>
            <person name="Hiltunen Thoren M."/>
            <person name="Johannesson H."/>
        </authorList>
    </citation>
    <scope>NUCLEOTIDE SEQUENCE</scope>
    <source>
        <strain evidence="1">CBS 103.79</strain>
    </source>
</reference>
<dbReference type="Proteomes" id="UP001303889">
    <property type="component" value="Unassembled WGS sequence"/>
</dbReference>
<dbReference type="AlphaFoldDB" id="A0AAN6RSD5"/>